<keyword evidence="6" id="KW-0808">Transferase</keyword>
<evidence type="ECO:0000313" key="7">
    <source>
        <dbReference type="Proteomes" id="UP001244563"/>
    </source>
</evidence>
<proteinExistence type="inferred from homology"/>
<evidence type="ECO:0000256" key="2">
    <source>
        <dbReference type="ARBA" id="ARBA00017144"/>
    </source>
</evidence>
<gene>
    <name evidence="6" type="ORF">J2T10_002236</name>
</gene>
<dbReference type="InterPro" id="IPR039430">
    <property type="entry name" value="Thymidylate_kin-like_dom"/>
</dbReference>
<evidence type="ECO:0000256" key="4">
    <source>
        <dbReference type="ARBA" id="ARBA00022840"/>
    </source>
</evidence>
<evidence type="ECO:0000256" key="3">
    <source>
        <dbReference type="ARBA" id="ARBA00022741"/>
    </source>
</evidence>
<evidence type="ECO:0000259" key="5">
    <source>
        <dbReference type="Pfam" id="PF02223"/>
    </source>
</evidence>
<sequence>MLIVLTGIDGSGKTTAARALVESARAEGRDALLLSNHAGRRQLSLLAERFSFPLPPRVADFIETGVRLFTVLVNHARARRTDGLVVMDRHLHCQLALRESKGLEHGRLLPWLLRMLPTPDLAVHFDVDPRRAHQRVMARGIDKESLAELQAFRDAYRALPGFADFVVVDANGTPEEVRAQLNRLIAATEPVPFAHAGNEGRITSS</sequence>
<accession>A0ABT9TNW5</accession>
<evidence type="ECO:0000313" key="6">
    <source>
        <dbReference type="EMBL" id="MDQ0102583.1"/>
    </source>
</evidence>
<dbReference type="EMBL" id="JAUSSW010000005">
    <property type="protein sequence ID" value="MDQ0102583.1"/>
    <property type="molecule type" value="Genomic_DNA"/>
</dbReference>
<comment type="caution">
    <text evidence="6">The sequence shown here is derived from an EMBL/GenBank/DDBJ whole genome shotgun (WGS) entry which is preliminary data.</text>
</comment>
<dbReference type="RefSeq" id="WP_306878242.1">
    <property type="nucleotide sequence ID" value="NZ_JAUSSW010000005.1"/>
</dbReference>
<keyword evidence="7" id="KW-1185">Reference proteome</keyword>
<dbReference type="PANTHER" id="PTHR10344:SF4">
    <property type="entry name" value="UMP-CMP KINASE 2, MITOCHONDRIAL"/>
    <property type="match status" value="1"/>
</dbReference>
<dbReference type="Gene3D" id="3.40.50.300">
    <property type="entry name" value="P-loop containing nucleotide triphosphate hydrolases"/>
    <property type="match status" value="1"/>
</dbReference>
<name>A0ABT9TNW5_PAENI</name>
<dbReference type="Proteomes" id="UP001244563">
    <property type="component" value="Unassembled WGS sequence"/>
</dbReference>
<feature type="domain" description="Thymidylate kinase-like" evidence="5">
    <location>
        <begin position="7"/>
        <end position="180"/>
    </location>
</feature>
<organism evidence="6 7">
    <name type="scientific">Paenarthrobacter nicotinovorans</name>
    <name type="common">Arthrobacter nicotinovorans</name>
    <dbReference type="NCBI Taxonomy" id="29320"/>
    <lineage>
        <taxon>Bacteria</taxon>
        <taxon>Bacillati</taxon>
        <taxon>Actinomycetota</taxon>
        <taxon>Actinomycetes</taxon>
        <taxon>Micrococcales</taxon>
        <taxon>Micrococcaceae</taxon>
        <taxon>Paenarthrobacter</taxon>
    </lineage>
</organism>
<keyword evidence="3" id="KW-0547">Nucleotide-binding</keyword>
<protein>
    <recommendedName>
        <fullName evidence="2">Thymidylate kinase</fullName>
    </recommendedName>
</protein>
<comment type="similarity">
    <text evidence="1">Belongs to the thymidylate kinase family.</text>
</comment>
<dbReference type="PANTHER" id="PTHR10344">
    <property type="entry name" value="THYMIDYLATE KINASE"/>
    <property type="match status" value="1"/>
</dbReference>
<reference evidence="6 7" key="1">
    <citation type="submission" date="2023-07" db="EMBL/GenBank/DDBJ databases">
        <title>Sorghum-associated microbial communities from plants grown in Nebraska, USA.</title>
        <authorList>
            <person name="Schachtman D."/>
        </authorList>
    </citation>
    <scope>NUCLEOTIDE SEQUENCE [LARGE SCALE GENOMIC DNA]</scope>
    <source>
        <strain evidence="6 7">CC523</strain>
    </source>
</reference>
<dbReference type="SUPFAM" id="SSF52540">
    <property type="entry name" value="P-loop containing nucleoside triphosphate hydrolases"/>
    <property type="match status" value="1"/>
</dbReference>
<dbReference type="InterPro" id="IPR027417">
    <property type="entry name" value="P-loop_NTPase"/>
</dbReference>
<keyword evidence="6" id="KW-0418">Kinase</keyword>
<keyword evidence="4" id="KW-0067">ATP-binding</keyword>
<dbReference type="Pfam" id="PF02223">
    <property type="entry name" value="Thymidylate_kin"/>
    <property type="match status" value="1"/>
</dbReference>
<dbReference type="GO" id="GO:0004798">
    <property type="term" value="F:dTMP kinase activity"/>
    <property type="evidence" value="ECO:0007669"/>
    <property type="project" value="UniProtKB-EC"/>
</dbReference>
<evidence type="ECO:0000256" key="1">
    <source>
        <dbReference type="ARBA" id="ARBA00009776"/>
    </source>
</evidence>
<dbReference type="CDD" id="cd01672">
    <property type="entry name" value="TMPK"/>
    <property type="match status" value="1"/>
</dbReference>